<dbReference type="Pfam" id="PF08378">
    <property type="entry name" value="NERD"/>
    <property type="match status" value="1"/>
</dbReference>
<keyword evidence="1" id="KW-0472">Membrane</keyword>
<dbReference type="EMBL" id="JALAAR010000019">
    <property type="protein sequence ID" value="MEH8019065.1"/>
    <property type="molecule type" value="Genomic_DNA"/>
</dbReference>
<proteinExistence type="predicted"/>
<evidence type="ECO:0000313" key="4">
    <source>
        <dbReference type="EMBL" id="MEH8019065.1"/>
    </source>
</evidence>
<dbReference type="Proteomes" id="UP001375382">
    <property type="component" value="Unassembled WGS sequence"/>
</dbReference>
<gene>
    <name evidence="4" type="ORF">MN202_17640</name>
</gene>
<protein>
    <submittedName>
        <fullName evidence="4">NERD domain-containing protein</fullName>
    </submittedName>
</protein>
<feature type="domain" description="NERD" evidence="3">
    <location>
        <begin position="225"/>
        <end position="342"/>
    </location>
</feature>
<dbReference type="InterPro" id="IPR011528">
    <property type="entry name" value="NERD"/>
</dbReference>
<feature type="transmembrane region" description="Helical" evidence="1">
    <location>
        <begin position="188"/>
        <end position="213"/>
    </location>
</feature>
<evidence type="ECO:0000256" key="1">
    <source>
        <dbReference type="SAM" id="Phobius"/>
    </source>
</evidence>
<evidence type="ECO:0000313" key="5">
    <source>
        <dbReference type="Proteomes" id="UP001375382"/>
    </source>
</evidence>
<keyword evidence="1" id="KW-0812">Transmembrane</keyword>
<accession>A0ABU8CAQ5</accession>
<comment type="caution">
    <text evidence="4">The sequence shown here is derived from an EMBL/GenBank/DDBJ whole genome shotgun (WGS) entry which is preliminary data.</text>
</comment>
<feature type="signal peptide" evidence="2">
    <location>
        <begin position="1"/>
        <end position="20"/>
    </location>
</feature>
<sequence length="391" mass="43533">MQRTFYFLLLLVLWLPPAKGQQQYTEGACILLQQQVDRFSNQKQSSNYRNAKSEYNRFCAKPVSALQLQAAKASVRAPVADTAPVSTSAPANVTAPTETVAQTDAELSNTVLPAKPKAELSAVSPQPLAEPESTRQLDLAAEQNHAVSAVNSIDVKQANTPVDSTVAPVVAAPADHLSMPNTTRPDEIWMSILSSIPLVAALLFALLLLVFLLTSWFGLNLPGFKGIFAEYKLNRLLRWRLPRSYLHFRKLKLLTEKNELIVVDHLVLSPFGVFVIAVRGERGRIYGSETEANWRREYLGRNKLLMNPLHQNFKNTEAVKQLLRILAYDASEQLHSVVAFSRVAQIESAMPANITYVDQVSGYINQFTQPCLTDEQFNRYAALLTQASTEH</sequence>
<dbReference type="RefSeq" id="WP_335737463.1">
    <property type="nucleotide sequence ID" value="NZ_JALAAR010000019.1"/>
</dbReference>
<name>A0ABU8CAQ5_9GAMM</name>
<reference evidence="4 5" key="1">
    <citation type="journal article" date="2023" name="Ecotoxicol. Environ. Saf.">
        <title>Mercury remediation potential of mercury-resistant strain Rheinheimera metallidurans sp. nov. isolated from a municipal waste dumping site.</title>
        <authorList>
            <person name="Yadav V."/>
            <person name="Manjhi A."/>
            <person name="Vadakedath N."/>
        </authorList>
    </citation>
    <scope>NUCLEOTIDE SEQUENCE [LARGE SCALE GENOMIC DNA]</scope>
    <source>
        <strain evidence="4 5">E-49</strain>
    </source>
</reference>
<evidence type="ECO:0000259" key="3">
    <source>
        <dbReference type="PROSITE" id="PS50965"/>
    </source>
</evidence>
<keyword evidence="1" id="KW-1133">Transmembrane helix</keyword>
<evidence type="ECO:0000256" key="2">
    <source>
        <dbReference type="SAM" id="SignalP"/>
    </source>
</evidence>
<keyword evidence="5" id="KW-1185">Reference proteome</keyword>
<feature type="chain" id="PRO_5046945691" evidence="2">
    <location>
        <begin position="21"/>
        <end position="391"/>
    </location>
</feature>
<dbReference type="PROSITE" id="PS50965">
    <property type="entry name" value="NERD"/>
    <property type="match status" value="1"/>
</dbReference>
<keyword evidence="2" id="KW-0732">Signal</keyword>
<organism evidence="4 5">
    <name type="scientific">Rheinheimera muenzenbergensis</name>
    <dbReference type="NCBI Taxonomy" id="1193628"/>
    <lineage>
        <taxon>Bacteria</taxon>
        <taxon>Pseudomonadati</taxon>
        <taxon>Pseudomonadota</taxon>
        <taxon>Gammaproteobacteria</taxon>
        <taxon>Chromatiales</taxon>
        <taxon>Chromatiaceae</taxon>
        <taxon>Rheinheimera</taxon>
    </lineage>
</organism>